<dbReference type="GeneID" id="19017361"/>
<dbReference type="RefSeq" id="XP_007514583.1">
    <property type="nucleotide sequence ID" value="XM_007514521.1"/>
</dbReference>
<keyword evidence="2" id="KW-1185">Reference proteome</keyword>
<evidence type="ECO:0000313" key="2">
    <source>
        <dbReference type="Proteomes" id="UP000198341"/>
    </source>
</evidence>
<organism evidence="1 2">
    <name type="scientific">Bathycoccus prasinos</name>
    <dbReference type="NCBI Taxonomy" id="41875"/>
    <lineage>
        <taxon>Eukaryota</taxon>
        <taxon>Viridiplantae</taxon>
        <taxon>Chlorophyta</taxon>
        <taxon>Mamiellophyceae</taxon>
        <taxon>Mamiellales</taxon>
        <taxon>Bathycoccaceae</taxon>
        <taxon>Bathycoccus</taxon>
    </lineage>
</organism>
<dbReference type="Proteomes" id="UP000198341">
    <property type="component" value="Chromosome 2"/>
</dbReference>
<dbReference type="KEGG" id="bpg:Bathy02g02480"/>
<sequence>METDGQKRSSSNFRKVLHTNAHIARTTHLSFQKNIFVNDSRTSFSQVSIRVSHRWFFARDWKREKF</sequence>
<protein>
    <submittedName>
        <fullName evidence="1">Uncharacterized protein</fullName>
    </submittedName>
</protein>
<reference evidence="1 2" key="1">
    <citation type="submission" date="2011-10" db="EMBL/GenBank/DDBJ databases">
        <authorList>
            <person name="Genoscope - CEA"/>
        </authorList>
    </citation>
    <scope>NUCLEOTIDE SEQUENCE [LARGE SCALE GENOMIC DNA]</scope>
    <source>
        <strain evidence="1 2">RCC 1105</strain>
    </source>
</reference>
<dbReference type="AlphaFoldDB" id="K8EZW7"/>
<evidence type="ECO:0000313" key="1">
    <source>
        <dbReference type="EMBL" id="CCO14823.1"/>
    </source>
</evidence>
<proteinExistence type="predicted"/>
<gene>
    <name evidence="1" type="ORF">Bathy02g02480</name>
</gene>
<accession>K8EZW7</accession>
<dbReference type="EMBL" id="FO082277">
    <property type="protein sequence ID" value="CCO14823.1"/>
    <property type="molecule type" value="Genomic_DNA"/>
</dbReference>
<name>K8EZW7_9CHLO</name>